<dbReference type="InterPro" id="IPR020846">
    <property type="entry name" value="MFS_dom"/>
</dbReference>
<sequence>MIFKNDELKLLWNFYIYLLFWTFSLMIQPYTYIYFRELGFTFTQIASFTSAMMISLFIFEVPTGIVADLYGRKKSVFIGLLITGVAPIIISLSNNYFIILISYIFIGLGITFISGAEDALIVDNLKFHKREDLIKEYYIKMSSFMGLGTVVAFLIGSLIVKMYGIKPLWYIWGGGYLFSAILLLFIKEFGFVPHSDKSSYFKKIISPVKSSFNFIRSNKTFLNYLIGSTILTVMFVQRDLWNIFLTENGVPQSSLSIIAAITSIFIIFLPWLSKSVLSIKRALIFTTILRVLILISALFINNSTVMLGVILFIILASLSSFESPLTSTFIQSQIDSKNRATIGSVMSMMYSVVGAVAGLFIGLVTDFIGIRYSIALFSIFGVISIIFYSRMSYSSHKEAKYEILRCPIR</sequence>
<feature type="transmembrane region" description="Helical" evidence="5">
    <location>
        <begin position="45"/>
        <end position="67"/>
    </location>
</feature>
<evidence type="ECO:0000256" key="4">
    <source>
        <dbReference type="ARBA" id="ARBA00023136"/>
    </source>
</evidence>
<evidence type="ECO:0000256" key="5">
    <source>
        <dbReference type="SAM" id="Phobius"/>
    </source>
</evidence>
<organism evidence="7 8">
    <name type="scientific">Thiospirochaeta perfilievii</name>
    <dbReference type="NCBI Taxonomy" id="252967"/>
    <lineage>
        <taxon>Bacteria</taxon>
        <taxon>Pseudomonadati</taxon>
        <taxon>Spirochaetota</taxon>
        <taxon>Spirochaetia</taxon>
        <taxon>Spirochaetales</taxon>
        <taxon>Spirochaetaceae</taxon>
        <taxon>Thiospirochaeta</taxon>
    </lineage>
</organism>
<evidence type="ECO:0000259" key="6">
    <source>
        <dbReference type="PROSITE" id="PS50850"/>
    </source>
</evidence>
<keyword evidence="3 5" id="KW-1133">Transmembrane helix</keyword>
<feature type="transmembrane region" description="Helical" evidence="5">
    <location>
        <begin position="169"/>
        <end position="186"/>
    </location>
</feature>
<dbReference type="GO" id="GO:0016020">
    <property type="term" value="C:membrane"/>
    <property type="evidence" value="ECO:0007669"/>
    <property type="project" value="UniProtKB-SubCell"/>
</dbReference>
<keyword evidence="2 5" id="KW-0812">Transmembrane</keyword>
<comment type="subcellular location">
    <subcellularLocation>
        <location evidence="1">Membrane</location>
        <topology evidence="1">Multi-pass membrane protein</topology>
    </subcellularLocation>
</comment>
<feature type="transmembrane region" description="Helical" evidence="5">
    <location>
        <begin position="370"/>
        <end position="388"/>
    </location>
</feature>
<feature type="transmembrane region" description="Helical" evidence="5">
    <location>
        <begin position="12"/>
        <end position="33"/>
    </location>
</feature>
<feature type="transmembrane region" description="Helical" evidence="5">
    <location>
        <begin position="96"/>
        <end position="116"/>
    </location>
</feature>
<feature type="transmembrane region" description="Helical" evidence="5">
    <location>
        <begin position="221"/>
        <end position="241"/>
    </location>
</feature>
<feature type="transmembrane region" description="Helical" evidence="5">
    <location>
        <begin position="253"/>
        <end position="271"/>
    </location>
</feature>
<dbReference type="InterPro" id="IPR053160">
    <property type="entry name" value="MFS_DHA3_Transporter"/>
</dbReference>
<feature type="domain" description="Major facilitator superfamily (MFS) profile" evidence="6">
    <location>
        <begin position="1"/>
        <end position="396"/>
    </location>
</feature>
<dbReference type="OrthoDB" id="9816124at2"/>
<protein>
    <submittedName>
        <fullName evidence="7">MFS transporter</fullName>
    </submittedName>
</protein>
<dbReference type="Pfam" id="PF07690">
    <property type="entry name" value="MFS_1"/>
    <property type="match status" value="1"/>
</dbReference>
<feature type="transmembrane region" description="Helical" evidence="5">
    <location>
        <begin position="342"/>
        <end position="364"/>
    </location>
</feature>
<gene>
    <name evidence="7" type="ORF">EW093_06375</name>
</gene>
<dbReference type="Gene3D" id="1.20.1250.20">
    <property type="entry name" value="MFS general substrate transporter like domains"/>
    <property type="match status" value="1"/>
</dbReference>
<dbReference type="PROSITE" id="PS00216">
    <property type="entry name" value="SUGAR_TRANSPORT_1"/>
    <property type="match status" value="1"/>
</dbReference>
<name>A0A5C1Q8D4_9SPIO</name>
<evidence type="ECO:0000256" key="2">
    <source>
        <dbReference type="ARBA" id="ARBA00022692"/>
    </source>
</evidence>
<dbReference type="KEGG" id="sper:EW093_06375"/>
<accession>A0A5C1Q8D4</accession>
<evidence type="ECO:0000256" key="3">
    <source>
        <dbReference type="ARBA" id="ARBA00022989"/>
    </source>
</evidence>
<dbReference type="GO" id="GO:0022857">
    <property type="term" value="F:transmembrane transporter activity"/>
    <property type="evidence" value="ECO:0007669"/>
    <property type="project" value="InterPro"/>
</dbReference>
<proteinExistence type="predicted"/>
<evidence type="ECO:0000313" key="8">
    <source>
        <dbReference type="Proteomes" id="UP000323824"/>
    </source>
</evidence>
<dbReference type="InterPro" id="IPR036259">
    <property type="entry name" value="MFS_trans_sf"/>
</dbReference>
<reference evidence="7 8" key="1">
    <citation type="submission" date="2019-02" db="EMBL/GenBank/DDBJ databases">
        <authorList>
            <person name="Fomenkov A."/>
            <person name="Dubinina G."/>
            <person name="Grabovich M."/>
            <person name="Vincze T."/>
            <person name="Roberts R.J."/>
        </authorList>
    </citation>
    <scope>NUCLEOTIDE SEQUENCE [LARGE SCALE GENOMIC DNA]</scope>
    <source>
        <strain evidence="7 8">P</strain>
    </source>
</reference>
<dbReference type="RefSeq" id="WP_149567591.1">
    <property type="nucleotide sequence ID" value="NZ_CP035807.1"/>
</dbReference>
<keyword evidence="4 5" id="KW-0472">Membrane</keyword>
<keyword evidence="8" id="KW-1185">Reference proteome</keyword>
<reference evidence="7 8" key="2">
    <citation type="submission" date="2019-09" db="EMBL/GenBank/DDBJ databases">
        <title>Complete Genome Sequence and Methylome Analysis of free living Spirochaetas.</title>
        <authorList>
            <person name="Leshcheva N."/>
            <person name="Mikheeva N."/>
        </authorList>
    </citation>
    <scope>NUCLEOTIDE SEQUENCE [LARGE SCALE GENOMIC DNA]</scope>
    <source>
        <strain evidence="7 8">P</strain>
    </source>
</reference>
<feature type="transmembrane region" description="Helical" evidence="5">
    <location>
        <begin position="74"/>
        <end position="90"/>
    </location>
</feature>
<dbReference type="PROSITE" id="PS50850">
    <property type="entry name" value="MFS"/>
    <property type="match status" value="1"/>
</dbReference>
<dbReference type="EMBL" id="CP035807">
    <property type="protein sequence ID" value="QEN04343.1"/>
    <property type="molecule type" value="Genomic_DNA"/>
</dbReference>
<dbReference type="PANTHER" id="PTHR23530">
    <property type="entry name" value="TRANSPORT PROTEIN-RELATED"/>
    <property type="match status" value="1"/>
</dbReference>
<feature type="transmembrane region" description="Helical" evidence="5">
    <location>
        <begin position="137"/>
        <end position="163"/>
    </location>
</feature>
<evidence type="ECO:0000313" key="7">
    <source>
        <dbReference type="EMBL" id="QEN04343.1"/>
    </source>
</evidence>
<dbReference type="Proteomes" id="UP000323824">
    <property type="component" value="Chromosome"/>
</dbReference>
<dbReference type="SUPFAM" id="SSF103473">
    <property type="entry name" value="MFS general substrate transporter"/>
    <property type="match status" value="1"/>
</dbReference>
<dbReference type="PANTHER" id="PTHR23530:SF1">
    <property type="entry name" value="PERMEASE, MAJOR FACILITATOR SUPERFAMILY-RELATED"/>
    <property type="match status" value="1"/>
</dbReference>
<evidence type="ECO:0000256" key="1">
    <source>
        <dbReference type="ARBA" id="ARBA00004141"/>
    </source>
</evidence>
<dbReference type="InterPro" id="IPR011701">
    <property type="entry name" value="MFS"/>
</dbReference>
<dbReference type="InterPro" id="IPR005829">
    <property type="entry name" value="Sugar_transporter_CS"/>
</dbReference>
<dbReference type="AlphaFoldDB" id="A0A5C1Q8D4"/>